<dbReference type="InterPro" id="IPR035979">
    <property type="entry name" value="RBD_domain_sf"/>
</dbReference>
<dbReference type="CDD" id="cd12495">
    <property type="entry name" value="RRM3_hnRNPQ"/>
    <property type="match status" value="1"/>
</dbReference>
<keyword evidence="2" id="KW-0963">Cytoplasm</keyword>
<dbReference type="GO" id="GO:0005737">
    <property type="term" value="C:cytoplasm"/>
    <property type="evidence" value="ECO:0007669"/>
    <property type="project" value="UniProtKB-SubCell"/>
</dbReference>
<proteinExistence type="predicted"/>
<feature type="domain" description="RRM" evidence="7">
    <location>
        <begin position="205"/>
        <end position="287"/>
    </location>
</feature>
<dbReference type="Gene3D" id="3.30.70.330">
    <property type="match status" value="3"/>
</dbReference>
<evidence type="ECO:0000256" key="6">
    <source>
        <dbReference type="SAM" id="MobiDB-lite"/>
    </source>
</evidence>
<evidence type="ECO:0000313" key="9">
    <source>
        <dbReference type="Proteomes" id="UP001108240"/>
    </source>
</evidence>
<dbReference type="FunFam" id="3.30.70.330:FF:000490">
    <property type="entry name" value="heterogeneous nuclear ribonucleoprotein R isoform X2"/>
    <property type="match status" value="1"/>
</dbReference>
<comment type="subcellular location">
    <subcellularLocation>
        <location evidence="1">Cytoplasm</location>
    </subcellularLocation>
</comment>
<reference evidence="8" key="1">
    <citation type="submission" date="2025-08" db="UniProtKB">
        <authorList>
            <consortium name="Ensembl"/>
        </authorList>
    </citation>
    <scope>IDENTIFICATION</scope>
</reference>
<organism evidence="8 9">
    <name type="scientific">Cyprinus carpio carpio</name>
    <dbReference type="NCBI Taxonomy" id="630221"/>
    <lineage>
        <taxon>Eukaryota</taxon>
        <taxon>Metazoa</taxon>
        <taxon>Chordata</taxon>
        <taxon>Craniata</taxon>
        <taxon>Vertebrata</taxon>
        <taxon>Euteleostomi</taxon>
        <taxon>Actinopterygii</taxon>
        <taxon>Neopterygii</taxon>
        <taxon>Teleostei</taxon>
        <taxon>Ostariophysi</taxon>
        <taxon>Cypriniformes</taxon>
        <taxon>Cyprinidae</taxon>
        <taxon>Cyprininae</taxon>
        <taxon>Cyprinus</taxon>
    </lineage>
</organism>
<feature type="compositionally biased region" description="Low complexity" evidence="6">
    <location>
        <begin position="470"/>
        <end position="485"/>
    </location>
</feature>
<reference evidence="8" key="2">
    <citation type="submission" date="2025-09" db="UniProtKB">
        <authorList>
            <consortium name="Ensembl"/>
        </authorList>
    </citation>
    <scope>IDENTIFICATION</scope>
</reference>
<dbReference type="SMART" id="SM00360">
    <property type="entry name" value="RRM"/>
    <property type="match status" value="3"/>
</dbReference>
<feature type="domain" description="RRM" evidence="7">
    <location>
        <begin position="124"/>
        <end position="203"/>
    </location>
</feature>
<dbReference type="Pfam" id="PF00076">
    <property type="entry name" value="RRM_1"/>
    <property type="match status" value="3"/>
</dbReference>
<dbReference type="GeneTree" id="ENSGT00940000153511"/>
<evidence type="ECO:0000256" key="4">
    <source>
        <dbReference type="ARBA" id="ARBA00022884"/>
    </source>
</evidence>
<dbReference type="GO" id="GO:0003723">
    <property type="term" value="F:RNA binding"/>
    <property type="evidence" value="ECO:0007669"/>
    <property type="project" value="UniProtKB-UniRule"/>
</dbReference>
<dbReference type="Ensembl" id="ENSCCRT00000083997.2">
    <property type="protein sequence ID" value="ENSCCRP00000077444.2"/>
    <property type="gene ID" value="ENSCCRG00000041944.2"/>
</dbReference>
<dbReference type="InterPro" id="IPR006535">
    <property type="entry name" value="HnRNP_R/Q_splicing_fac"/>
</dbReference>
<evidence type="ECO:0000313" key="8">
    <source>
        <dbReference type="Ensembl" id="ENSCCRP00000077444.2"/>
    </source>
</evidence>
<keyword evidence="3" id="KW-0677">Repeat</keyword>
<protein>
    <submittedName>
        <fullName evidence="8">Synaptotagmin binding, cytoplasmic RNA interacting protein, like</fullName>
    </submittedName>
</protein>
<feature type="domain" description="RRM" evidence="7">
    <location>
        <begin position="300"/>
        <end position="370"/>
    </location>
</feature>
<evidence type="ECO:0000256" key="3">
    <source>
        <dbReference type="ARBA" id="ARBA00022737"/>
    </source>
</evidence>
<dbReference type="InterPro" id="IPR000504">
    <property type="entry name" value="RRM_dom"/>
</dbReference>
<evidence type="ECO:0000256" key="2">
    <source>
        <dbReference type="ARBA" id="ARBA00022490"/>
    </source>
</evidence>
<dbReference type="AlphaFoldDB" id="A0A8C1EHW1"/>
<evidence type="ECO:0000259" key="7">
    <source>
        <dbReference type="PROSITE" id="PS50102"/>
    </source>
</evidence>
<evidence type="ECO:0000256" key="5">
    <source>
        <dbReference type="PROSITE-ProRule" id="PRU00176"/>
    </source>
</evidence>
<accession>A0A8C1EHW1</accession>
<dbReference type="CDD" id="cd21066">
    <property type="entry name" value="NURR_hnRNPQ"/>
    <property type="match status" value="1"/>
</dbReference>
<dbReference type="InterPro" id="IPR012677">
    <property type="entry name" value="Nucleotide-bd_a/b_plait_sf"/>
</dbReference>
<dbReference type="NCBIfam" id="TIGR01648">
    <property type="entry name" value="hnRNP-R-Q"/>
    <property type="match status" value="1"/>
</dbReference>
<dbReference type="FunFam" id="3.30.70.330:FF:000027">
    <property type="entry name" value="Heterogeneous nuclear ribonucleoprotein q isoform"/>
    <property type="match status" value="1"/>
</dbReference>
<keyword evidence="4 5" id="KW-0694">RNA-binding</keyword>
<dbReference type="Proteomes" id="UP001108240">
    <property type="component" value="Unplaced"/>
</dbReference>
<sequence>MATEHINGNGTDEPVESSVAVTHSEHFQTLLDAGLPRTVAVKLDEIYIAGLVTHSDLDDRAIEALKEFNEEGALQVLLQFKDSDLSHVQNKSAFLCGVMKTYRQREKQGTKVSDSTKGPDEAKIIIFVGKIPRDLFEDELVPLFEKAGPIWDLRLMMDPLSGLNRGYAFITFCTKEAAQQAVKLCNNNEIRPGKHIGVCISVANNRLFVGSIPKSKTKEQIVEEFAKVTEGLNDVILYHQPDDKKKNRGFCFLEYEDHKTAAQARRRLMSGKVKVWGNVVTVEWADPIEDPDPEVMAKVKVLFVRNLASTVTEELLEKTFCQFGKLERVKKLKDYAFIHFEERDSAVKALAEMHGKDLEGEQIEIVFAKPPDQKRKERKAQRQAAKTQMYDEYYYYGPPHMHPPTRARGRGARGYSYPHDYYSYEDYYDYYGYDYHNYRGGYDDPYYGYDDFQAHVRGRGSRGARGPTLSRGRGSSASRGRAGYSPRGGLGSSRGGRGSRGGVQQRCRVVRDVWVEHSWSAGRRF</sequence>
<keyword evidence="9" id="KW-1185">Reference proteome</keyword>
<dbReference type="FunFam" id="3.30.70.330:FF:000023">
    <property type="entry name" value="Heterogeneous nuclear ribonucleoprotein q isoform"/>
    <property type="match status" value="1"/>
</dbReference>
<dbReference type="PANTHER" id="PTHR21245">
    <property type="entry name" value="HETEROGENEOUS NUCLEAR RIBONUCLEOPROTEIN"/>
    <property type="match status" value="1"/>
</dbReference>
<evidence type="ECO:0000256" key="1">
    <source>
        <dbReference type="ARBA" id="ARBA00004496"/>
    </source>
</evidence>
<feature type="region of interest" description="Disordered" evidence="6">
    <location>
        <begin position="458"/>
        <end position="504"/>
    </location>
</feature>
<dbReference type="SUPFAM" id="SSF54928">
    <property type="entry name" value="RNA-binding domain, RBD"/>
    <property type="match status" value="3"/>
</dbReference>
<dbReference type="PROSITE" id="PS50102">
    <property type="entry name" value="RRM"/>
    <property type="match status" value="3"/>
</dbReference>
<dbReference type="Pfam" id="PF18360">
    <property type="entry name" value="hnRNP_Q_AcD"/>
    <property type="match status" value="1"/>
</dbReference>
<feature type="compositionally biased region" description="Gly residues" evidence="6">
    <location>
        <begin position="486"/>
        <end position="501"/>
    </location>
</feature>
<name>A0A8C1EHW1_CYPCA</name>
<dbReference type="InterPro" id="IPR041337">
    <property type="entry name" value="hnRNP_Q_AcD"/>
</dbReference>